<feature type="transmembrane region" description="Helical" evidence="1">
    <location>
        <begin position="12"/>
        <end position="32"/>
    </location>
</feature>
<dbReference type="Proteomes" id="UP001597046">
    <property type="component" value="Unassembled WGS sequence"/>
</dbReference>
<accession>A0ABW3MZD7</accession>
<evidence type="ECO:0000313" key="3">
    <source>
        <dbReference type="Proteomes" id="UP001597046"/>
    </source>
</evidence>
<protein>
    <recommendedName>
        <fullName evidence="4">Alkaline shock response membrane anchor protein AmaP</fullName>
    </recommendedName>
</protein>
<evidence type="ECO:0008006" key="4">
    <source>
        <dbReference type="Google" id="ProtNLM"/>
    </source>
</evidence>
<dbReference type="EMBL" id="JBHTKH010000014">
    <property type="protein sequence ID" value="MFD1056057.1"/>
    <property type="molecule type" value="Genomic_DNA"/>
</dbReference>
<comment type="caution">
    <text evidence="2">The sequence shown here is derived from an EMBL/GenBank/DDBJ whole genome shotgun (WGS) entry which is preliminary data.</text>
</comment>
<proteinExistence type="predicted"/>
<keyword evidence="3" id="KW-1185">Reference proteome</keyword>
<sequence>MTRGTLAVDRLMTALGGLLLAALGVLGILWWAGRLGSAPAPIDLSGIRWLPKQQWWPWALGAAGVLLALLGLRWLLSHLPRRGVTHLSLPGSGPEGRLVVSTGPVVDAAATTLANAPGVRSAHGRIDHDRGQLVVHLDATIERGAQLETVASVADAVTAEMRSALERDDLTARVQLRTAGRNRPAPRVY</sequence>
<feature type="transmembrane region" description="Helical" evidence="1">
    <location>
        <begin position="55"/>
        <end position="76"/>
    </location>
</feature>
<dbReference type="RefSeq" id="WP_386054088.1">
    <property type="nucleotide sequence ID" value="NZ_JBHTKH010000014.1"/>
</dbReference>
<gene>
    <name evidence="2" type="ORF">ACFQ2V_17235</name>
</gene>
<evidence type="ECO:0000256" key="1">
    <source>
        <dbReference type="SAM" id="Phobius"/>
    </source>
</evidence>
<keyword evidence="1" id="KW-0812">Transmembrane</keyword>
<evidence type="ECO:0000313" key="2">
    <source>
        <dbReference type="EMBL" id="MFD1056057.1"/>
    </source>
</evidence>
<name>A0ABW3MZD7_9MICO</name>
<keyword evidence="1" id="KW-1133">Transmembrane helix</keyword>
<keyword evidence="1" id="KW-0472">Membrane</keyword>
<reference evidence="3" key="1">
    <citation type="journal article" date="2019" name="Int. J. Syst. Evol. Microbiol.">
        <title>The Global Catalogue of Microorganisms (GCM) 10K type strain sequencing project: providing services to taxonomists for standard genome sequencing and annotation.</title>
        <authorList>
            <consortium name="The Broad Institute Genomics Platform"/>
            <consortium name="The Broad Institute Genome Sequencing Center for Infectious Disease"/>
            <person name="Wu L."/>
            <person name="Ma J."/>
        </authorList>
    </citation>
    <scope>NUCLEOTIDE SEQUENCE [LARGE SCALE GENOMIC DNA]</scope>
    <source>
        <strain evidence="3">CCUG 57508</strain>
    </source>
</reference>
<organism evidence="2 3">
    <name type="scientific">Terrabacter terrigena</name>
    <dbReference type="NCBI Taxonomy" id="574718"/>
    <lineage>
        <taxon>Bacteria</taxon>
        <taxon>Bacillati</taxon>
        <taxon>Actinomycetota</taxon>
        <taxon>Actinomycetes</taxon>
        <taxon>Micrococcales</taxon>
        <taxon>Intrasporangiaceae</taxon>
        <taxon>Terrabacter</taxon>
    </lineage>
</organism>